<dbReference type="InterPro" id="IPR013325">
    <property type="entry name" value="RNA_pol_sigma_r2"/>
</dbReference>
<gene>
    <name evidence="9" type="ORF">F0L46_21015</name>
</gene>
<dbReference type="GO" id="GO:0016987">
    <property type="term" value="F:sigma factor activity"/>
    <property type="evidence" value="ECO:0007669"/>
    <property type="project" value="UniProtKB-KW"/>
</dbReference>
<evidence type="ECO:0000256" key="5">
    <source>
        <dbReference type="ARBA" id="ARBA00023163"/>
    </source>
</evidence>
<evidence type="ECO:0000313" key="9">
    <source>
        <dbReference type="EMBL" id="KAA2235228.1"/>
    </source>
</evidence>
<dbReference type="InterPro" id="IPR014284">
    <property type="entry name" value="RNA_pol_sigma-70_dom"/>
</dbReference>
<evidence type="ECO:0000313" key="10">
    <source>
        <dbReference type="Proteomes" id="UP000323142"/>
    </source>
</evidence>
<dbReference type="CDD" id="cd06171">
    <property type="entry name" value="Sigma70_r4"/>
    <property type="match status" value="1"/>
</dbReference>
<dbReference type="Proteomes" id="UP000323142">
    <property type="component" value="Unassembled WGS sequence"/>
</dbReference>
<evidence type="ECO:0000259" key="8">
    <source>
        <dbReference type="Pfam" id="PF08281"/>
    </source>
</evidence>
<evidence type="ECO:0000256" key="2">
    <source>
        <dbReference type="ARBA" id="ARBA00023015"/>
    </source>
</evidence>
<dbReference type="GO" id="GO:0003677">
    <property type="term" value="F:DNA binding"/>
    <property type="evidence" value="ECO:0007669"/>
    <property type="project" value="UniProtKB-KW"/>
</dbReference>
<dbReference type="InterPro" id="IPR000838">
    <property type="entry name" value="RNA_pol_sigma70_ECF_CS"/>
</dbReference>
<keyword evidence="5 6" id="KW-0804">Transcription</keyword>
<evidence type="ECO:0000256" key="4">
    <source>
        <dbReference type="ARBA" id="ARBA00023125"/>
    </source>
</evidence>
<dbReference type="InterPro" id="IPR007627">
    <property type="entry name" value="RNA_pol_sigma70_r2"/>
</dbReference>
<dbReference type="Gene3D" id="1.10.1740.10">
    <property type="match status" value="1"/>
</dbReference>
<dbReference type="SUPFAM" id="SSF88659">
    <property type="entry name" value="Sigma3 and sigma4 domains of RNA polymerase sigma factors"/>
    <property type="match status" value="1"/>
</dbReference>
<comment type="similarity">
    <text evidence="1 6">Belongs to the sigma-70 factor family. ECF subfamily.</text>
</comment>
<dbReference type="InterPro" id="IPR036388">
    <property type="entry name" value="WH-like_DNA-bd_sf"/>
</dbReference>
<comment type="caution">
    <text evidence="9">The sequence shown here is derived from an EMBL/GenBank/DDBJ whole genome shotgun (WGS) entry which is preliminary data.</text>
</comment>
<accession>A0A5B2V8Z8</accession>
<dbReference type="PROSITE" id="PS01063">
    <property type="entry name" value="SIGMA70_ECF"/>
    <property type="match status" value="1"/>
</dbReference>
<protein>
    <recommendedName>
        <fullName evidence="6">RNA polymerase sigma factor</fullName>
    </recommendedName>
</protein>
<dbReference type="NCBIfam" id="TIGR02937">
    <property type="entry name" value="sigma70-ECF"/>
    <property type="match status" value="1"/>
</dbReference>
<evidence type="ECO:0000256" key="3">
    <source>
        <dbReference type="ARBA" id="ARBA00023082"/>
    </source>
</evidence>
<dbReference type="Pfam" id="PF08281">
    <property type="entry name" value="Sigma70_r4_2"/>
    <property type="match status" value="1"/>
</dbReference>
<keyword evidence="10" id="KW-1185">Reference proteome</keyword>
<dbReference type="InterPro" id="IPR013249">
    <property type="entry name" value="RNA_pol_sigma70_r4_t2"/>
</dbReference>
<evidence type="ECO:0000256" key="6">
    <source>
        <dbReference type="RuleBase" id="RU000716"/>
    </source>
</evidence>
<name>A0A5B2V8Z8_9HYPH</name>
<dbReference type="GO" id="GO:0006352">
    <property type="term" value="P:DNA-templated transcription initiation"/>
    <property type="evidence" value="ECO:0007669"/>
    <property type="project" value="InterPro"/>
</dbReference>
<keyword evidence="3 6" id="KW-0731">Sigma factor</keyword>
<dbReference type="InterPro" id="IPR039425">
    <property type="entry name" value="RNA_pol_sigma-70-like"/>
</dbReference>
<reference evidence="9 10" key="1">
    <citation type="submission" date="2019-09" db="EMBL/GenBank/DDBJ databases">
        <title>Salinarimonas rosea gen. nov., sp. nov., a new member of the a-2 subgroup of the Proteobacteria.</title>
        <authorList>
            <person name="Liu J."/>
        </authorList>
    </citation>
    <scope>NUCLEOTIDE SEQUENCE [LARGE SCALE GENOMIC DNA]</scope>
    <source>
        <strain evidence="9 10">BN140002</strain>
    </source>
</reference>
<dbReference type="InterPro" id="IPR013324">
    <property type="entry name" value="RNA_pol_sigma_r3/r4-like"/>
</dbReference>
<dbReference type="OrthoDB" id="9797134at2"/>
<dbReference type="Pfam" id="PF04542">
    <property type="entry name" value="Sigma70_r2"/>
    <property type="match status" value="1"/>
</dbReference>
<dbReference type="Gene3D" id="1.10.10.10">
    <property type="entry name" value="Winged helix-like DNA-binding domain superfamily/Winged helix DNA-binding domain"/>
    <property type="match status" value="1"/>
</dbReference>
<organism evidence="9 10">
    <name type="scientific">Salinarimonas soli</name>
    <dbReference type="NCBI Taxonomy" id="1638099"/>
    <lineage>
        <taxon>Bacteria</taxon>
        <taxon>Pseudomonadati</taxon>
        <taxon>Pseudomonadota</taxon>
        <taxon>Alphaproteobacteria</taxon>
        <taxon>Hyphomicrobiales</taxon>
        <taxon>Salinarimonadaceae</taxon>
        <taxon>Salinarimonas</taxon>
    </lineage>
</organism>
<proteinExistence type="inferred from homology"/>
<reference evidence="9 10" key="2">
    <citation type="submission" date="2019-09" db="EMBL/GenBank/DDBJ databases">
        <authorList>
            <person name="Jin C."/>
        </authorList>
    </citation>
    <scope>NUCLEOTIDE SEQUENCE [LARGE SCALE GENOMIC DNA]</scope>
    <source>
        <strain evidence="9 10">BN140002</strain>
    </source>
</reference>
<dbReference type="PANTHER" id="PTHR43133:SF25">
    <property type="entry name" value="RNA POLYMERASE SIGMA FACTOR RFAY-RELATED"/>
    <property type="match status" value="1"/>
</dbReference>
<evidence type="ECO:0000256" key="1">
    <source>
        <dbReference type="ARBA" id="ARBA00010641"/>
    </source>
</evidence>
<dbReference type="AlphaFoldDB" id="A0A5B2V8Z8"/>
<dbReference type="PANTHER" id="PTHR43133">
    <property type="entry name" value="RNA POLYMERASE ECF-TYPE SIGMA FACTO"/>
    <property type="match status" value="1"/>
</dbReference>
<dbReference type="NCBIfam" id="NF009199">
    <property type="entry name" value="PRK12547.1"/>
    <property type="match status" value="1"/>
</dbReference>
<feature type="domain" description="RNA polymerase sigma-70 region 2" evidence="7">
    <location>
        <begin position="83"/>
        <end position="144"/>
    </location>
</feature>
<evidence type="ECO:0000259" key="7">
    <source>
        <dbReference type="Pfam" id="PF04542"/>
    </source>
</evidence>
<sequence>MNVRVASATAAKSDAVAEATGPRRKALGLSILDHLGTELRGLYAVETVPLPDILTRLLEQLGDKAPNLDADPQLRKDIVAAIPGLRAFAISLSGNVDRADDLVQETMLRGFANLDKFRPGTSLQAWLFTILRNLFHSEYRRRRREVEDPDGLWAGKLAVLPDQEPHLNLSDFKNVFVTLSDDQREALLLVGAEGFTYEEAAEICGVPVGTVKSRVNRARRRLAQLLAIDGAEDLQPDEMIQAAIASGADRGLSG</sequence>
<dbReference type="SUPFAM" id="SSF88946">
    <property type="entry name" value="Sigma2 domain of RNA polymerase sigma factors"/>
    <property type="match status" value="1"/>
</dbReference>
<dbReference type="EMBL" id="VUOA01000037">
    <property type="protein sequence ID" value="KAA2235228.1"/>
    <property type="molecule type" value="Genomic_DNA"/>
</dbReference>
<keyword evidence="4 6" id="KW-0238">DNA-binding</keyword>
<keyword evidence="2 6" id="KW-0805">Transcription regulation</keyword>
<feature type="domain" description="RNA polymerase sigma factor 70 region 4 type 2" evidence="8">
    <location>
        <begin position="178"/>
        <end position="222"/>
    </location>
</feature>